<feature type="compositionally biased region" description="Basic residues" evidence="8">
    <location>
        <begin position="283"/>
        <end position="292"/>
    </location>
</feature>
<dbReference type="OMA" id="PWSNFEV"/>
<keyword evidence="3" id="KW-0808">Transferase</keyword>
<feature type="region of interest" description="Disordered" evidence="8">
    <location>
        <begin position="645"/>
        <end position="672"/>
    </location>
</feature>
<dbReference type="GO" id="GO:0000196">
    <property type="term" value="P:cell integrity MAPK cascade"/>
    <property type="evidence" value="ECO:0007669"/>
    <property type="project" value="EnsemblFungi"/>
</dbReference>
<dbReference type="Proteomes" id="UP000000267">
    <property type="component" value="Unassembled WGS sequence"/>
</dbReference>
<dbReference type="SUPFAM" id="SSF56112">
    <property type="entry name" value="Protein kinase-like (PK-like)"/>
    <property type="match status" value="1"/>
</dbReference>
<feature type="compositionally biased region" description="Polar residues" evidence="8">
    <location>
        <begin position="1"/>
        <end position="21"/>
    </location>
</feature>
<dbReference type="GO" id="GO:0060237">
    <property type="term" value="P:regulation of fungal-type cell wall organization"/>
    <property type="evidence" value="ECO:0007669"/>
    <property type="project" value="EnsemblFungi"/>
</dbReference>
<comment type="similarity">
    <text evidence="1">Belongs to the protein kinase superfamily. STE Ser/Thr protein kinase family. MAP kinase kinase kinase subfamily.</text>
</comment>
<dbReference type="GO" id="GO:0030010">
    <property type="term" value="P:establishment of cell polarity"/>
    <property type="evidence" value="ECO:0007669"/>
    <property type="project" value="EnsemblFungi"/>
</dbReference>
<evidence type="ECO:0000256" key="6">
    <source>
        <dbReference type="ARBA" id="ARBA00022840"/>
    </source>
</evidence>
<feature type="region of interest" description="Disordered" evidence="8">
    <location>
        <begin position="373"/>
        <end position="404"/>
    </location>
</feature>
<dbReference type="GO" id="GO:0030968">
    <property type="term" value="P:endoplasmic reticulum unfolded protein response"/>
    <property type="evidence" value="ECO:0007669"/>
    <property type="project" value="EnsemblFungi"/>
</dbReference>
<gene>
    <name evidence="10" type="ORF">Kpol_463p8</name>
</gene>
<evidence type="ECO:0000256" key="2">
    <source>
        <dbReference type="ARBA" id="ARBA00022527"/>
    </source>
</evidence>
<sequence length="1447" mass="160997">MQFSRKLTNGTGNNSPSLGNQSSHTSSVSTPVTASLTPSANSQRFSYISVNGNGKNSHEYKKSLDSPIPSSTTTTQSSNNPFRLHNEKNNTDQMDNINNLHPEVSLKSYEGNTLNTMNSRTSSAGSGSVNSLSFENMILPWDPTDPAEWTMDRIVSWFKFYEFPDSWIKFFERHQIHGQKFIKLLAYDNFIAFEKYLPSTKNATYPRFQQLLKDTMSKNVLHHHSRSRMPDKTKVLRTASESSKVRISNNRSLEDIPTARSSSDSTMVEKDSTSTKSKDKMNKHVNSHKKTKSTSSLYRRSFISLRSAATGSTYQKSPSTNIKLNIPSQNTSNGNGKTISEIPSTSPPLSPSIFRRHQKSNSSESSLLNFLFGSTSTNGNTPSSAATEQAPSRAVNHSRDSSIDTICRIKYPPKTSNSNPSQLDDKTKIWDKIKRRSQNISPVTDSGAEFMTEVIDSMSSNQDTTRIQSEVTNLETDLKKEDVVSLELITDTSTLQLEHKFDSKYYPTKGKDETSADNSILLSQDNIWFKHMDIGNINSVNELKERISSTLDMTLSSLSVHITDFNCTFGDVLPDDILNDMITDPKLLMQFKFYIKGISKLGLTHVPPPTTEQSISVKSLKSKASVKSITNSSAAYLDQASTITTSPETTSLDDQRRYPQTPSNYYDLSPANSANEERNYWNLKEKTPDENILPKLISKSSSKHPVPDINASYISSPEQDTSSLIYYKGASSEIELHKSINITRAQIELEPKREAPKAPTKSPPKGNSSSRVPSLKLKRSGTQMNRKNTLSKSPSNSSKNSDKKSVISSETAISSYTPGSTQVLVPQPYKGASESSRKHSRVDEFVESTVLADLKAKRSYRANSISSVLSNRPSLLKRGSSKRIVSSASAADIFEENNITFADAPQLSDSESNGSFDEIIWLNEKNNGDFDDLDGESSDSSGDIIWSTAAPKKAAEDNKSKKSNDSRNEDDNIILDQLEGSTPNGLARKMTLRPSPEEVYSNLEKFFPSANLDKPVLEGVTPPTSPNQKIIAGAFMASVHTSATSRVVSPTKDVPTLKVDPKKNVGTNLKDMTASPKLLKRTKTIRTIAHEASKARKESRKLKRHNTKMWGTRIFEVTDKQPVPINKSKNSKGEYNEFAWMKGEMIGKGSFGAVFLAMNITTGEMMAVKQVEVPKYGLQNETVVNTVDALRLEVSTLKDLDHLNIVQYLGFEAKNGIYSLFLEYVAGGSVGSLIRMYGRFDDILIRHLTIQVLQGLSYLHSRGILHRDMKADNLLLDQDGVCKISDFGISRKSNDIYSNSEMTMKGTVFWMAPEMVDTKQGYSAKVDIWSLGCIVLEMFAGKRPWSNFEVVAAMFKIGQAKSAPPIPEDTLPLISENAKEFLDCCFEIDPEKRPTADKLLSHPFSKVNNLFDFKKTKLAKFIKSNDKLNSSELRVPSQERKMNELEK</sequence>
<evidence type="ECO:0000313" key="11">
    <source>
        <dbReference type="Proteomes" id="UP000000267"/>
    </source>
</evidence>
<keyword evidence="11" id="KW-1185">Reference proteome</keyword>
<dbReference type="PROSITE" id="PS00108">
    <property type="entry name" value="PROTEIN_KINASE_ST"/>
    <property type="match status" value="1"/>
</dbReference>
<evidence type="ECO:0000313" key="10">
    <source>
        <dbReference type="EMBL" id="EDO15459.1"/>
    </source>
</evidence>
<dbReference type="InterPro" id="IPR017441">
    <property type="entry name" value="Protein_kinase_ATP_BS"/>
</dbReference>
<protein>
    <recommendedName>
        <fullName evidence="9">Protein kinase domain-containing protein</fullName>
    </recommendedName>
</protein>
<feature type="region of interest" description="Disordered" evidence="8">
    <location>
        <begin position="747"/>
        <end position="806"/>
    </location>
</feature>
<dbReference type="PANTHER" id="PTHR11584:SF369">
    <property type="entry name" value="MITOGEN-ACTIVATED PROTEIN KINASE KINASE KINASE 19-RELATED"/>
    <property type="match status" value="1"/>
</dbReference>
<keyword evidence="4 7" id="KW-0547">Nucleotide-binding</keyword>
<dbReference type="InterPro" id="IPR000719">
    <property type="entry name" value="Prot_kinase_dom"/>
</dbReference>
<feature type="region of interest" description="Disordered" evidence="8">
    <location>
        <begin position="309"/>
        <end position="360"/>
    </location>
</feature>
<dbReference type="PROSITE" id="PS00107">
    <property type="entry name" value="PROTEIN_KINASE_ATP"/>
    <property type="match status" value="1"/>
</dbReference>
<feature type="compositionally biased region" description="Polar residues" evidence="8">
    <location>
        <begin position="309"/>
        <end position="338"/>
    </location>
</feature>
<dbReference type="Gene3D" id="1.10.510.10">
    <property type="entry name" value="Transferase(Phosphotransferase) domain 1"/>
    <property type="match status" value="1"/>
</dbReference>
<evidence type="ECO:0000256" key="3">
    <source>
        <dbReference type="ARBA" id="ARBA00022679"/>
    </source>
</evidence>
<evidence type="ECO:0000256" key="4">
    <source>
        <dbReference type="ARBA" id="ARBA00022741"/>
    </source>
</evidence>
<reference evidence="10 11" key="1">
    <citation type="journal article" date="2007" name="Proc. Natl. Acad. Sci. U.S.A.">
        <title>Independent sorting-out of thousands of duplicated gene pairs in two yeast species descended from a whole-genome duplication.</title>
        <authorList>
            <person name="Scannell D.R."/>
            <person name="Frank A.C."/>
            <person name="Conant G.C."/>
            <person name="Byrne K.P."/>
            <person name="Woolfit M."/>
            <person name="Wolfe K.H."/>
        </authorList>
    </citation>
    <scope>NUCLEOTIDE SEQUENCE [LARGE SCALE GENOMIC DNA]</scope>
    <source>
        <strain evidence="11">ATCC 22028 / DSM 70294 / BCRC 21397 / CBS 2163 / NBRC 10782 / NRRL Y-8283 / UCD 57-17</strain>
    </source>
</reference>
<dbReference type="KEGG" id="vpo:Kpol_463p8"/>
<name>A7TQJ5_VANPO</name>
<dbReference type="OrthoDB" id="266718at2759"/>
<feature type="region of interest" description="Disordered" evidence="8">
    <location>
        <begin position="1"/>
        <end position="93"/>
    </location>
</feature>
<feature type="binding site" evidence="7">
    <location>
        <position position="1169"/>
    </location>
    <ligand>
        <name>ATP</name>
        <dbReference type="ChEBI" id="CHEBI:30616"/>
    </ligand>
</feature>
<dbReference type="PROSITE" id="PS50011">
    <property type="entry name" value="PROTEIN_KINASE_DOM"/>
    <property type="match status" value="1"/>
</dbReference>
<feature type="domain" description="Protein kinase" evidence="9">
    <location>
        <begin position="1140"/>
        <end position="1405"/>
    </location>
</feature>
<dbReference type="InterPro" id="IPR011009">
    <property type="entry name" value="Kinase-like_dom_sf"/>
</dbReference>
<dbReference type="STRING" id="436907.A7TQJ5"/>
<feature type="compositionally biased region" description="Basic and acidic residues" evidence="8">
    <location>
        <begin position="267"/>
        <end position="282"/>
    </location>
</feature>
<dbReference type="RefSeq" id="XP_001643317.1">
    <property type="nucleotide sequence ID" value="XM_001643267.1"/>
</dbReference>
<dbReference type="FunFam" id="3.30.200.20:FF:000387">
    <property type="entry name" value="Serine/threonine-protein kinase STE11"/>
    <property type="match status" value="1"/>
</dbReference>
<dbReference type="PhylomeDB" id="A7TQJ5"/>
<dbReference type="eggNOG" id="KOG0198">
    <property type="taxonomic scope" value="Eukaryota"/>
</dbReference>
<dbReference type="Pfam" id="PF00069">
    <property type="entry name" value="Pkinase"/>
    <property type="match status" value="1"/>
</dbReference>
<evidence type="ECO:0000256" key="7">
    <source>
        <dbReference type="PROSITE-ProRule" id="PRU10141"/>
    </source>
</evidence>
<dbReference type="GO" id="GO:0000425">
    <property type="term" value="P:pexophagy"/>
    <property type="evidence" value="ECO:0007669"/>
    <property type="project" value="EnsemblFungi"/>
</dbReference>
<dbReference type="FunCoup" id="A7TQJ5">
    <property type="interactions" value="479"/>
</dbReference>
<feature type="region of interest" description="Disordered" evidence="8">
    <location>
        <begin position="220"/>
        <end position="296"/>
    </location>
</feature>
<dbReference type="HOGENOM" id="CLU_002516_0_0_1"/>
<dbReference type="GO" id="GO:0004709">
    <property type="term" value="F:MAP kinase kinase kinase activity"/>
    <property type="evidence" value="ECO:0007669"/>
    <property type="project" value="EnsemblFungi"/>
</dbReference>
<proteinExistence type="inferred from homology"/>
<feature type="region of interest" description="Disordered" evidence="8">
    <location>
        <begin position="696"/>
        <end position="715"/>
    </location>
</feature>
<dbReference type="GO" id="GO:0010447">
    <property type="term" value="P:response to acidic pH"/>
    <property type="evidence" value="ECO:0007669"/>
    <property type="project" value="EnsemblFungi"/>
</dbReference>
<feature type="compositionally biased region" description="Basic and acidic residues" evidence="8">
    <location>
        <begin position="953"/>
        <end position="970"/>
    </location>
</feature>
<evidence type="ECO:0000256" key="1">
    <source>
        <dbReference type="ARBA" id="ARBA00006529"/>
    </source>
</evidence>
<feature type="compositionally biased region" description="Polar residues" evidence="8">
    <location>
        <begin position="41"/>
        <end position="55"/>
    </location>
</feature>
<dbReference type="PANTHER" id="PTHR11584">
    <property type="entry name" value="SERINE/THREONINE PROTEIN KINASE"/>
    <property type="match status" value="1"/>
</dbReference>
<accession>A7TQJ5</accession>
<dbReference type="GeneID" id="5543535"/>
<evidence type="ECO:0000259" key="9">
    <source>
        <dbReference type="PROSITE" id="PS50011"/>
    </source>
</evidence>
<feature type="region of interest" description="Disordered" evidence="8">
    <location>
        <begin position="931"/>
        <end position="989"/>
    </location>
</feature>
<dbReference type="FunFam" id="1.10.510.10:FF:000182">
    <property type="entry name" value="MAP kinase kinase kinase mkh1"/>
    <property type="match status" value="1"/>
</dbReference>
<dbReference type="InterPro" id="IPR008271">
    <property type="entry name" value="Ser/Thr_kinase_AS"/>
</dbReference>
<dbReference type="GO" id="GO:0005524">
    <property type="term" value="F:ATP binding"/>
    <property type="evidence" value="ECO:0007669"/>
    <property type="project" value="UniProtKB-UniRule"/>
</dbReference>
<feature type="compositionally biased region" description="Low complexity" evidence="8">
    <location>
        <begin position="373"/>
        <end position="387"/>
    </location>
</feature>
<organism evidence="11">
    <name type="scientific">Vanderwaltozyma polyspora (strain ATCC 22028 / DSM 70294 / BCRC 21397 / CBS 2163 / NBRC 10782 / NRRL Y-8283 / UCD 57-17)</name>
    <name type="common">Kluyveromyces polysporus</name>
    <dbReference type="NCBI Taxonomy" id="436907"/>
    <lineage>
        <taxon>Eukaryota</taxon>
        <taxon>Fungi</taxon>
        <taxon>Dikarya</taxon>
        <taxon>Ascomycota</taxon>
        <taxon>Saccharomycotina</taxon>
        <taxon>Saccharomycetes</taxon>
        <taxon>Saccharomycetales</taxon>
        <taxon>Saccharomycetaceae</taxon>
        <taxon>Vanderwaltozyma</taxon>
    </lineage>
</organism>
<keyword evidence="2" id="KW-0723">Serine/threonine-protein kinase</keyword>
<dbReference type="InParanoid" id="A7TQJ5"/>
<feature type="compositionally biased region" description="Polar residues" evidence="8">
    <location>
        <begin position="239"/>
        <end position="251"/>
    </location>
</feature>
<evidence type="ECO:0000256" key="5">
    <source>
        <dbReference type="ARBA" id="ARBA00022777"/>
    </source>
</evidence>
<evidence type="ECO:0000256" key="8">
    <source>
        <dbReference type="SAM" id="MobiDB-lite"/>
    </source>
</evidence>
<keyword evidence="5" id="KW-0418">Kinase</keyword>
<dbReference type="EMBL" id="DS480459">
    <property type="protein sequence ID" value="EDO15459.1"/>
    <property type="molecule type" value="Genomic_DNA"/>
</dbReference>
<feature type="compositionally biased region" description="Low complexity" evidence="8">
    <location>
        <begin position="22"/>
        <end position="40"/>
    </location>
</feature>
<feature type="compositionally biased region" description="Basic and acidic residues" evidence="8">
    <location>
        <begin position="747"/>
        <end position="756"/>
    </location>
</feature>
<feature type="compositionally biased region" description="Low complexity" evidence="8">
    <location>
        <begin position="787"/>
        <end position="799"/>
    </location>
</feature>
<feature type="region of interest" description="Disordered" evidence="8">
    <location>
        <begin position="818"/>
        <end position="841"/>
    </location>
</feature>
<keyword evidence="6 7" id="KW-0067">ATP-binding</keyword>
<dbReference type="SMART" id="SM00220">
    <property type="entry name" value="S_TKc"/>
    <property type="match status" value="1"/>
</dbReference>